<dbReference type="Gene3D" id="3.40.630.30">
    <property type="match status" value="1"/>
</dbReference>
<dbReference type="Pfam" id="PF00583">
    <property type="entry name" value="Acetyltransf_1"/>
    <property type="match status" value="1"/>
</dbReference>
<sequence>MLVSSKKRHEKIVLGFLSYTYDEETPSLEEQEKVLEAYRQDEACQIYLYKNESSDNFLGLAILLLDQQIQDGNESQSSTTIIIDRVAISPSYRNEGWGYQMYKEIRTLYPNAAVMGSNQTMETVTAWTHKYRLEQSGAF</sequence>
<dbReference type="Proteomes" id="UP000005990">
    <property type="component" value="Unassembled WGS sequence"/>
</dbReference>
<feature type="domain" description="N-acetyltransferase" evidence="1">
    <location>
        <begin position="29"/>
        <end position="106"/>
    </location>
</feature>
<dbReference type="OrthoDB" id="2189687at2"/>
<name>E4KLW2_9LACT</name>
<dbReference type="EMBL" id="AENN01000001">
    <property type="protein sequence ID" value="EFR31952.1"/>
    <property type="molecule type" value="Genomic_DNA"/>
</dbReference>
<dbReference type="eggNOG" id="COG0456">
    <property type="taxonomic scope" value="Bacteria"/>
</dbReference>
<evidence type="ECO:0000259" key="1">
    <source>
        <dbReference type="Pfam" id="PF00583"/>
    </source>
</evidence>
<dbReference type="GO" id="GO:0016747">
    <property type="term" value="F:acyltransferase activity, transferring groups other than amino-acyl groups"/>
    <property type="evidence" value="ECO:0007669"/>
    <property type="project" value="InterPro"/>
</dbReference>
<comment type="caution">
    <text evidence="2">The sequence shown here is derived from an EMBL/GenBank/DDBJ whole genome shotgun (WGS) entry which is preliminary data.</text>
</comment>
<gene>
    <name evidence="2" type="ORF">HMPREF9257_0945</name>
</gene>
<organism evidence="2 3">
    <name type="scientific">Eremococcus coleocola ACS-139-V-Col8</name>
    <dbReference type="NCBI Taxonomy" id="908337"/>
    <lineage>
        <taxon>Bacteria</taxon>
        <taxon>Bacillati</taxon>
        <taxon>Bacillota</taxon>
        <taxon>Bacilli</taxon>
        <taxon>Lactobacillales</taxon>
        <taxon>Aerococcaceae</taxon>
        <taxon>Eremococcus</taxon>
    </lineage>
</organism>
<proteinExistence type="predicted"/>
<dbReference type="InterPro" id="IPR016181">
    <property type="entry name" value="Acyl_CoA_acyltransferase"/>
</dbReference>
<dbReference type="STRING" id="908337.HMPREF9257_0945"/>
<keyword evidence="3" id="KW-1185">Reference proteome</keyword>
<evidence type="ECO:0000313" key="2">
    <source>
        <dbReference type="EMBL" id="EFR31952.1"/>
    </source>
</evidence>
<protein>
    <recommendedName>
        <fullName evidence="1">N-acetyltransferase domain-containing protein</fullName>
    </recommendedName>
</protein>
<dbReference type="AlphaFoldDB" id="E4KLW2"/>
<accession>E4KLW2</accession>
<reference evidence="2 3" key="1">
    <citation type="submission" date="2010-10" db="EMBL/GenBank/DDBJ databases">
        <authorList>
            <person name="Durkin A.S."/>
            <person name="Madupu R."/>
            <person name="Torralba M."/>
            <person name="Gillis M."/>
            <person name="Methe B."/>
            <person name="Sutton G."/>
            <person name="Nelson K.E."/>
        </authorList>
    </citation>
    <scope>NUCLEOTIDE SEQUENCE [LARGE SCALE GENOMIC DNA]</scope>
    <source>
        <strain evidence="2 3">ACS-139-V-Col8</strain>
    </source>
</reference>
<dbReference type="SUPFAM" id="SSF55729">
    <property type="entry name" value="Acyl-CoA N-acyltransferases (Nat)"/>
    <property type="match status" value="1"/>
</dbReference>
<evidence type="ECO:0000313" key="3">
    <source>
        <dbReference type="Proteomes" id="UP000005990"/>
    </source>
</evidence>
<dbReference type="InterPro" id="IPR000182">
    <property type="entry name" value="GNAT_dom"/>
</dbReference>
<dbReference type="RefSeq" id="WP_006417438.1">
    <property type="nucleotide sequence ID" value="NZ_AENN01000001.1"/>
</dbReference>